<dbReference type="GO" id="GO:0031411">
    <property type="term" value="C:gas vesicle"/>
    <property type="evidence" value="ECO:0007669"/>
    <property type="project" value="UniProtKB-SubCell"/>
</dbReference>
<gene>
    <name evidence="4" type="ORF">EF807_08785</name>
</gene>
<dbReference type="GO" id="GO:0031412">
    <property type="term" value="P:gas vesicle organization"/>
    <property type="evidence" value="ECO:0007669"/>
    <property type="project" value="InterPro"/>
</dbReference>
<evidence type="ECO:0000313" key="5">
    <source>
        <dbReference type="Proteomes" id="UP000320766"/>
    </source>
</evidence>
<sequence length="106" mass="11946">MVLDIDEDNLKHGVLGLVVALVEVIRDALRIQAFKRMESGILSDEEIERLGEALMDLDIAIEEIKEEQGITESVKCVRDGLDETVDDVIGRVVNPERWREEAEDKG</sequence>
<evidence type="ECO:0000256" key="1">
    <source>
        <dbReference type="ARBA" id="ARBA00022987"/>
    </source>
</evidence>
<dbReference type="PANTHER" id="PTHR40137:SF2">
    <property type="entry name" value="PROTEIN GVPK 1"/>
    <property type="match status" value="1"/>
</dbReference>
<dbReference type="AlphaFoldDB" id="A0A520KUU4"/>
<proteinExistence type="inferred from homology"/>
<protein>
    <submittedName>
        <fullName evidence="4">Gas vesicle protein K</fullName>
    </submittedName>
</protein>
<comment type="caution">
    <text evidence="4">The sequence shown here is derived from an EMBL/GenBank/DDBJ whole genome shotgun (WGS) entry which is preliminary data.</text>
</comment>
<dbReference type="InterPro" id="IPR007805">
    <property type="entry name" value="GvpK"/>
</dbReference>
<organism evidence="4 5">
    <name type="scientific">Candidatus Methanolliviera hydrocarbonicum</name>
    <dbReference type="NCBI Taxonomy" id="2491085"/>
    <lineage>
        <taxon>Archaea</taxon>
        <taxon>Methanobacteriati</taxon>
        <taxon>Methanobacteriota</taxon>
        <taxon>Candidatus Methanoliparia</taxon>
        <taxon>Candidatus Methanoliparales</taxon>
        <taxon>Candidatus Methanollivieraceae</taxon>
        <taxon>Candidatus Methanolliviera</taxon>
    </lineage>
</organism>
<dbReference type="PANTHER" id="PTHR40137">
    <property type="entry name" value="PROTEIN GVPK 1"/>
    <property type="match status" value="1"/>
</dbReference>
<comment type="similarity">
    <text evidence="3">Belongs to the gas vesicle GvpK family.</text>
</comment>
<evidence type="ECO:0000256" key="3">
    <source>
        <dbReference type="ARBA" id="ARBA00035659"/>
    </source>
</evidence>
<name>A0A520KUU4_9EURY</name>
<comment type="subcellular location">
    <subcellularLocation>
        <location evidence="2">Gas vesicle</location>
    </subcellularLocation>
</comment>
<dbReference type="Proteomes" id="UP000320766">
    <property type="component" value="Unassembled WGS sequence"/>
</dbReference>
<dbReference type="Pfam" id="PF05121">
    <property type="entry name" value="GvpK"/>
    <property type="match status" value="1"/>
</dbReference>
<reference evidence="4 5" key="1">
    <citation type="journal article" date="2019" name="Nat. Microbiol.">
        <title>Wide diversity of methane and short-chain alkane metabolisms in uncultured archaea.</title>
        <authorList>
            <person name="Borrel G."/>
            <person name="Adam P.S."/>
            <person name="McKay L.J."/>
            <person name="Chen L.X."/>
            <person name="Sierra-Garcia I.N."/>
            <person name="Sieber C.M."/>
            <person name="Letourneur Q."/>
            <person name="Ghozlane A."/>
            <person name="Andersen G.L."/>
            <person name="Li W.J."/>
            <person name="Hallam S.J."/>
            <person name="Muyzer G."/>
            <person name="de Oliveira V.M."/>
            <person name="Inskeep W.P."/>
            <person name="Banfield J.F."/>
            <person name="Gribaldo S."/>
        </authorList>
    </citation>
    <scope>NUCLEOTIDE SEQUENCE [LARGE SCALE GENOMIC DNA]</scope>
    <source>
        <strain evidence="4">NM1b</strain>
    </source>
</reference>
<evidence type="ECO:0000313" key="4">
    <source>
        <dbReference type="EMBL" id="RZN66133.1"/>
    </source>
</evidence>
<keyword evidence="1" id="KW-0304">Gas vesicle</keyword>
<dbReference type="EMBL" id="RXIL01000171">
    <property type="protein sequence ID" value="RZN66133.1"/>
    <property type="molecule type" value="Genomic_DNA"/>
</dbReference>
<evidence type="ECO:0000256" key="2">
    <source>
        <dbReference type="ARBA" id="ARBA00035108"/>
    </source>
</evidence>
<accession>A0A520KUU4</accession>